<dbReference type="KEGG" id="clec:106669320"/>
<dbReference type="InterPro" id="IPR003140">
    <property type="entry name" value="PLipase/COase/thioEstase"/>
</dbReference>
<feature type="domain" description="Phospholipase/carboxylesterase/thioesterase" evidence="4">
    <location>
        <begin position="21"/>
        <end position="235"/>
    </location>
</feature>
<dbReference type="Gene3D" id="3.40.50.1820">
    <property type="entry name" value="alpha/beta hydrolase"/>
    <property type="match status" value="1"/>
</dbReference>
<dbReference type="GO" id="GO:0005737">
    <property type="term" value="C:cytoplasm"/>
    <property type="evidence" value="ECO:0007669"/>
    <property type="project" value="TreeGrafter"/>
</dbReference>
<evidence type="ECO:0000256" key="1">
    <source>
        <dbReference type="ARBA" id="ARBA00006499"/>
    </source>
</evidence>
<dbReference type="OrthoDB" id="6575456at2759"/>
<protein>
    <recommendedName>
        <fullName evidence="2">palmitoyl-protein hydrolase</fullName>
        <ecNumber evidence="2">3.1.2.22</ecNumber>
    </recommendedName>
</protein>
<dbReference type="InterPro" id="IPR029058">
    <property type="entry name" value="AB_hydrolase_fold"/>
</dbReference>
<dbReference type="EC" id="3.1.2.22" evidence="2"/>
<dbReference type="EnsemblMetazoa" id="XM_024227154.1">
    <property type="protein sequence ID" value="XP_024082922.1"/>
    <property type="gene ID" value="LOC106669320"/>
</dbReference>
<dbReference type="Pfam" id="PF02230">
    <property type="entry name" value="Abhydrolase_2"/>
    <property type="match status" value="1"/>
</dbReference>
<keyword evidence="6" id="KW-1185">Reference proteome</keyword>
<reference evidence="5" key="1">
    <citation type="submission" date="2022-01" db="UniProtKB">
        <authorList>
            <consortium name="EnsemblMetazoa"/>
        </authorList>
    </citation>
    <scope>IDENTIFICATION</scope>
</reference>
<evidence type="ECO:0000256" key="3">
    <source>
        <dbReference type="ARBA" id="ARBA00022801"/>
    </source>
</evidence>
<dbReference type="Proteomes" id="UP000494040">
    <property type="component" value="Unassembled WGS sequence"/>
</dbReference>
<dbReference type="SUPFAM" id="SSF53474">
    <property type="entry name" value="alpha/beta-Hydrolases"/>
    <property type="match status" value="1"/>
</dbReference>
<dbReference type="GO" id="GO:0008474">
    <property type="term" value="F:palmitoyl-(protein) hydrolase activity"/>
    <property type="evidence" value="ECO:0007669"/>
    <property type="project" value="UniProtKB-EC"/>
</dbReference>
<evidence type="ECO:0000313" key="6">
    <source>
        <dbReference type="Proteomes" id="UP000494040"/>
    </source>
</evidence>
<evidence type="ECO:0000256" key="2">
    <source>
        <dbReference type="ARBA" id="ARBA00012423"/>
    </source>
</evidence>
<comment type="similarity">
    <text evidence="1">Belongs to the AB hydrolase superfamily. AB hydrolase 2 family.</text>
</comment>
<keyword evidence="3" id="KW-0378">Hydrolase</keyword>
<dbReference type="GO" id="GO:0052689">
    <property type="term" value="F:carboxylic ester hydrolase activity"/>
    <property type="evidence" value="ECO:0007669"/>
    <property type="project" value="TreeGrafter"/>
</dbReference>
<name>A0A8I6SKU2_CIMLE</name>
<dbReference type="AlphaFoldDB" id="A0A8I6SKU2"/>
<dbReference type="PANTHER" id="PTHR10655">
    <property type="entry name" value="LYSOPHOSPHOLIPASE-RELATED"/>
    <property type="match status" value="1"/>
</dbReference>
<evidence type="ECO:0000259" key="4">
    <source>
        <dbReference type="Pfam" id="PF02230"/>
    </source>
</evidence>
<dbReference type="OMA" id="ISTVWFN"/>
<dbReference type="RefSeq" id="XP_024082922.1">
    <property type="nucleotide sequence ID" value="XM_024227154.1"/>
</dbReference>
<dbReference type="PANTHER" id="PTHR10655:SF17">
    <property type="entry name" value="LYSOPHOSPHOLIPASE-LIKE PROTEIN 1"/>
    <property type="match status" value="1"/>
</dbReference>
<sequence>MNERCPMEMLKHVTSVLYVDQLKSEPTGALILLHGSRGSGKEFYESIKNTLGEAALFPHVKLIFPTAPLTHYSPLGGAMVTTWFNISGFSMDAAEDEGHINNIAHDLIQLVNHEVECGIPVSRIVIAGFSRGEGMSFHMGYRYIKGLAGVGVISSFLPTSSLVYKELRNCGKEPFPLLFHQHGVDDNLVDYNLAKKTFQNLQDLGVKGDHRSYDQLGHEISKKELEEFYQFIYSVIPDNL</sequence>
<evidence type="ECO:0000313" key="5">
    <source>
        <dbReference type="EnsemblMetazoa" id="XP_024082922.1"/>
    </source>
</evidence>
<dbReference type="GeneID" id="106669320"/>
<proteinExistence type="inferred from homology"/>
<dbReference type="InterPro" id="IPR050565">
    <property type="entry name" value="LYPA1-2/EST-like"/>
</dbReference>
<organism evidence="5 6">
    <name type="scientific">Cimex lectularius</name>
    <name type="common">Bed bug</name>
    <name type="synonym">Acanthia lectularia</name>
    <dbReference type="NCBI Taxonomy" id="79782"/>
    <lineage>
        <taxon>Eukaryota</taxon>
        <taxon>Metazoa</taxon>
        <taxon>Ecdysozoa</taxon>
        <taxon>Arthropoda</taxon>
        <taxon>Hexapoda</taxon>
        <taxon>Insecta</taxon>
        <taxon>Pterygota</taxon>
        <taxon>Neoptera</taxon>
        <taxon>Paraneoptera</taxon>
        <taxon>Hemiptera</taxon>
        <taxon>Heteroptera</taxon>
        <taxon>Panheteroptera</taxon>
        <taxon>Cimicomorpha</taxon>
        <taxon>Cimicidae</taxon>
        <taxon>Cimex</taxon>
    </lineage>
</organism>
<accession>A0A8I6SKU2</accession>